<sequence>MSSSFKGKIAVYMEKITNFDSTFEPALIQEIHQYGELKHFKEGDVVMDYGKYIRMMPIVIKGTLKVLRKDDTGNEILLYYLSSNESCSMAYSCCLEAKKSEVKAIVEEDVDIIAIPHAKLDEWLCKYPSWKNYIMRSFNERFLELLKSIESIAFHKLDERLIAYLKEKQRLSGSNLIKASHYLIADDLATSRVVVSRLLKQLENDGKILLYRNEIKLLQEF</sequence>
<evidence type="ECO:0000256" key="1">
    <source>
        <dbReference type="ARBA" id="ARBA00023015"/>
    </source>
</evidence>
<dbReference type="STRING" id="1150600.ADIARSV_3152"/>
<name>R9GPS8_9SPHI</name>
<dbReference type="PANTHER" id="PTHR24567:SF26">
    <property type="entry name" value="REGULATORY PROTEIN YEIL"/>
    <property type="match status" value="1"/>
</dbReference>
<dbReference type="AlphaFoldDB" id="R9GPS8"/>
<dbReference type="PROSITE" id="PS50042">
    <property type="entry name" value="CNMP_BINDING_3"/>
    <property type="match status" value="1"/>
</dbReference>
<reference evidence="5 6" key="1">
    <citation type="journal article" date="2013" name="Genome Announc.">
        <title>Draft Genome Sequence of Arcticibacter svalbardensis Strain MN12-7T, a Member of the Family Sphingobacteriaceae Isolated from an Arctic Soil Sample.</title>
        <authorList>
            <person name="Shivaji S."/>
            <person name="Ara S."/>
            <person name="Prasad S."/>
            <person name="Manasa B.P."/>
            <person name="Begum Z."/>
            <person name="Singh A."/>
            <person name="Kumar Pinnaka A."/>
        </authorList>
    </citation>
    <scope>NUCLEOTIDE SEQUENCE [LARGE SCALE GENOMIC DNA]</scope>
    <source>
        <strain evidence="5 6">MN12-7</strain>
    </source>
</reference>
<dbReference type="CDD" id="cd00038">
    <property type="entry name" value="CAP_ED"/>
    <property type="match status" value="1"/>
</dbReference>
<evidence type="ECO:0000313" key="6">
    <source>
        <dbReference type="Proteomes" id="UP000014174"/>
    </source>
</evidence>
<dbReference type="InterPro" id="IPR012318">
    <property type="entry name" value="HTH_CRP"/>
</dbReference>
<keyword evidence="2" id="KW-0238">DNA-binding</keyword>
<dbReference type="Proteomes" id="UP000014174">
    <property type="component" value="Unassembled WGS sequence"/>
</dbReference>
<evidence type="ECO:0000256" key="2">
    <source>
        <dbReference type="ARBA" id="ARBA00023125"/>
    </source>
</evidence>
<dbReference type="eggNOG" id="COG0664">
    <property type="taxonomic scope" value="Bacteria"/>
</dbReference>
<keyword evidence="1" id="KW-0805">Transcription regulation</keyword>
<gene>
    <name evidence="5" type="ORF">ADIARSV_3152</name>
</gene>
<dbReference type="Pfam" id="PF00027">
    <property type="entry name" value="cNMP_binding"/>
    <property type="match status" value="1"/>
</dbReference>
<dbReference type="SUPFAM" id="SSF46785">
    <property type="entry name" value="Winged helix' DNA-binding domain"/>
    <property type="match status" value="1"/>
</dbReference>
<evidence type="ECO:0000313" key="5">
    <source>
        <dbReference type="EMBL" id="EOR93711.1"/>
    </source>
</evidence>
<evidence type="ECO:0000256" key="3">
    <source>
        <dbReference type="ARBA" id="ARBA00023163"/>
    </source>
</evidence>
<keyword evidence="6" id="KW-1185">Reference proteome</keyword>
<dbReference type="InterPro" id="IPR000595">
    <property type="entry name" value="cNMP-bd_dom"/>
</dbReference>
<proteinExistence type="predicted"/>
<dbReference type="GO" id="GO:0003677">
    <property type="term" value="F:DNA binding"/>
    <property type="evidence" value="ECO:0007669"/>
    <property type="project" value="UniProtKB-KW"/>
</dbReference>
<dbReference type="GO" id="GO:0003700">
    <property type="term" value="F:DNA-binding transcription factor activity"/>
    <property type="evidence" value="ECO:0007669"/>
    <property type="project" value="TreeGrafter"/>
</dbReference>
<dbReference type="Gene3D" id="2.60.120.10">
    <property type="entry name" value="Jelly Rolls"/>
    <property type="match status" value="1"/>
</dbReference>
<dbReference type="PATRIC" id="fig|1150600.3.peg.3120"/>
<feature type="domain" description="Cyclic nucleotide-binding" evidence="4">
    <location>
        <begin position="19"/>
        <end position="85"/>
    </location>
</feature>
<protein>
    <submittedName>
        <fullName evidence="5">Transcriptional regulator, Crp/Fnr family</fullName>
    </submittedName>
</protein>
<dbReference type="PANTHER" id="PTHR24567">
    <property type="entry name" value="CRP FAMILY TRANSCRIPTIONAL REGULATORY PROTEIN"/>
    <property type="match status" value="1"/>
</dbReference>
<evidence type="ECO:0000259" key="4">
    <source>
        <dbReference type="PROSITE" id="PS50042"/>
    </source>
</evidence>
<dbReference type="GO" id="GO:0005829">
    <property type="term" value="C:cytosol"/>
    <property type="evidence" value="ECO:0007669"/>
    <property type="project" value="TreeGrafter"/>
</dbReference>
<dbReference type="EMBL" id="AQPN01000106">
    <property type="protein sequence ID" value="EOR93711.1"/>
    <property type="molecule type" value="Genomic_DNA"/>
</dbReference>
<organism evidence="5 6">
    <name type="scientific">Arcticibacter svalbardensis MN12-7</name>
    <dbReference type="NCBI Taxonomy" id="1150600"/>
    <lineage>
        <taxon>Bacteria</taxon>
        <taxon>Pseudomonadati</taxon>
        <taxon>Bacteroidota</taxon>
        <taxon>Sphingobacteriia</taxon>
        <taxon>Sphingobacteriales</taxon>
        <taxon>Sphingobacteriaceae</taxon>
        <taxon>Arcticibacter</taxon>
    </lineage>
</organism>
<dbReference type="InterPro" id="IPR036390">
    <property type="entry name" value="WH_DNA-bd_sf"/>
</dbReference>
<dbReference type="InterPro" id="IPR014710">
    <property type="entry name" value="RmlC-like_jellyroll"/>
</dbReference>
<dbReference type="InterPro" id="IPR036388">
    <property type="entry name" value="WH-like_DNA-bd_sf"/>
</dbReference>
<dbReference type="Gene3D" id="1.10.10.10">
    <property type="entry name" value="Winged helix-like DNA-binding domain superfamily/Winged helix DNA-binding domain"/>
    <property type="match status" value="1"/>
</dbReference>
<dbReference type="SUPFAM" id="SSF51206">
    <property type="entry name" value="cAMP-binding domain-like"/>
    <property type="match status" value="1"/>
</dbReference>
<dbReference type="InterPro" id="IPR018490">
    <property type="entry name" value="cNMP-bd_dom_sf"/>
</dbReference>
<accession>R9GPS8</accession>
<dbReference type="Pfam" id="PF13545">
    <property type="entry name" value="HTH_Crp_2"/>
    <property type="match status" value="1"/>
</dbReference>
<keyword evidence="3" id="KW-0804">Transcription</keyword>
<comment type="caution">
    <text evidence="5">The sequence shown here is derived from an EMBL/GenBank/DDBJ whole genome shotgun (WGS) entry which is preliminary data.</text>
</comment>
<dbReference type="InterPro" id="IPR050397">
    <property type="entry name" value="Env_Response_Regulators"/>
</dbReference>